<dbReference type="InterPro" id="IPR025436">
    <property type="entry name" value="DUF4179"/>
</dbReference>
<reference evidence="4" key="1">
    <citation type="journal article" date="2016" name="Genome Announc.">
        <title>Draft genomes of two strains of Paenibacillus glucanolyticus with capability to degrade lignocellulose.</title>
        <authorList>
            <person name="Mathews S.L."/>
            <person name="Pawlak J."/>
            <person name="Grunden A.M."/>
        </authorList>
    </citation>
    <scope>NUCLEOTIDE SEQUENCE [LARGE SCALE GENOMIC DNA]</scope>
    <source>
        <strain evidence="4">SLM1</strain>
    </source>
</reference>
<dbReference type="RefSeq" id="WP_063478404.1">
    <property type="nucleotide sequence ID" value="NZ_LWMH01000001.1"/>
</dbReference>
<proteinExistence type="predicted"/>
<evidence type="ECO:0000259" key="2">
    <source>
        <dbReference type="Pfam" id="PF11738"/>
    </source>
</evidence>
<dbReference type="Proteomes" id="UP000076796">
    <property type="component" value="Unassembled WGS sequence"/>
</dbReference>
<keyword evidence="1" id="KW-1133">Transmembrane helix</keyword>
<dbReference type="InterPro" id="IPR037126">
    <property type="entry name" value="PdaC/RsiV-like_sf"/>
</dbReference>
<dbReference type="EMBL" id="LWMH01000001">
    <property type="protein sequence ID" value="KZS46591.1"/>
    <property type="molecule type" value="Genomic_DNA"/>
</dbReference>
<dbReference type="Pfam" id="PF13786">
    <property type="entry name" value="DUF4179"/>
    <property type="match status" value="1"/>
</dbReference>
<dbReference type="Gene3D" id="3.30.565.40">
    <property type="entry name" value="Fervidobacterium nodosum Rt17-B1 like"/>
    <property type="match status" value="1"/>
</dbReference>
<evidence type="ECO:0000256" key="1">
    <source>
        <dbReference type="SAM" id="Phobius"/>
    </source>
</evidence>
<feature type="transmembrane region" description="Helical" evidence="1">
    <location>
        <begin position="39"/>
        <end position="56"/>
    </location>
</feature>
<evidence type="ECO:0000313" key="4">
    <source>
        <dbReference type="EMBL" id="KZS46591.1"/>
    </source>
</evidence>
<dbReference type="OrthoDB" id="4990at2"/>
<name>A0A163JHS0_9BACL</name>
<evidence type="ECO:0000259" key="3">
    <source>
        <dbReference type="Pfam" id="PF13786"/>
    </source>
</evidence>
<gene>
    <name evidence="4" type="ORF">AWU65_12020</name>
</gene>
<dbReference type="STRING" id="59843.A3958_11560"/>
<keyword evidence="5" id="KW-1185">Reference proteome</keyword>
<protein>
    <submittedName>
        <fullName evidence="4">Anti-sigma factor</fullName>
    </submittedName>
</protein>
<evidence type="ECO:0000313" key="5">
    <source>
        <dbReference type="Proteomes" id="UP000076796"/>
    </source>
</evidence>
<dbReference type="Pfam" id="PF11738">
    <property type="entry name" value="DUF3298"/>
    <property type="match status" value="1"/>
</dbReference>
<dbReference type="InterPro" id="IPR021729">
    <property type="entry name" value="DUF3298"/>
</dbReference>
<keyword evidence="1" id="KW-0472">Membrane</keyword>
<comment type="caution">
    <text evidence="4">The sequence shown here is derived from an EMBL/GenBank/DDBJ whole genome shotgun (WGS) entry which is preliminary data.</text>
</comment>
<accession>A0A163JHS0</accession>
<dbReference type="Gene3D" id="3.90.640.20">
    <property type="entry name" value="Heat-shock cognate protein, ATPase"/>
    <property type="match status" value="1"/>
</dbReference>
<dbReference type="AlphaFoldDB" id="A0A163JHS0"/>
<feature type="domain" description="DUF4179" evidence="3">
    <location>
        <begin position="34"/>
        <end position="91"/>
    </location>
</feature>
<feature type="domain" description="DUF3298" evidence="2">
    <location>
        <begin position="193"/>
        <end position="279"/>
    </location>
</feature>
<organism evidence="4 5">
    <name type="scientific">Paenibacillus glucanolyticus</name>
    <dbReference type="NCBI Taxonomy" id="59843"/>
    <lineage>
        <taxon>Bacteria</taxon>
        <taxon>Bacillati</taxon>
        <taxon>Bacillota</taxon>
        <taxon>Bacilli</taxon>
        <taxon>Bacillales</taxon>
        <taxon>Paenibacillaceae</taxon>
        <taxon>Paenibacillus</taxon>
    </lineage>
</organism>
<keyword evidence="1" id="KW-0812">Transmembrane</keyword>
<sequence>MHDKLNRMKEQYESTPIPDELSSLVNRTIAARRKKNKTLPWLASAAAACILLFAGVNTSPVLAQAMSDVPVLGNIIKVITIREYTEQDDQTNLHMETPGITNLGNAELEQTLNNKYLEENKKLYDNFKDEVAQLHKEGGAHLGLDSGYEVITDNEQLLILSRYVVETAGSSVESRQYDTIDKINQMVITLPSLFKDDRYIQTISDNIKEQMRQQMQDNPDIVYWVEQPGVEPEIPEDIFQSIAKDQNFYINQDGKLVISFNEYDVAPGYLGVVEFTIPTEAIAAELVSNEYIR</sequence>